<organism evidence="3 4">
    <name type="scientific">Ceratina calcarata</name>
    <dbReference type="NCBI Taxonomy" id="156304"/>
    <lineage>
        <taxon>Eukaryota</taxon>
        <taxon>Metazoa</taxon>
        <taxon>Ecdysozoa</taxon>
        <taxon>Arthropoda</taxon>
        <taxon>Hexapoda</taxon>
        <taxon>Insecta</taxon>
        <taxon>Pterygota</taxon>
        <taxon>Neoptera</taxon>
        <taxon>Endopterygota</taxon>
        <taxon>Hymenoptera</taxon>
        <taxon>Apocrita</taxon>
        <taxon>Aculeata</taxon>
        <taxon>Apoidea</taxon>
        <taxon>Anthophila</taxon>
        <taxon>Apidae</taxon>
        <taxon>Ceratina</taxon>
        <taxon>Zadontomerus</taxon>
    </lineage>
</organism>
<feature type="compositionally biased region" description="Basic and acidic residues" evidence="1">
    <location>
        <begin position="216"/>
        <end position="226"/>
    </location>
</feature>
<feature type="chain" id="PRO_5042502515" evidence="2">
    <location>
        <begin position="18"/>
        <end position="349"/>
    </location>
</feature>
<feature type="compositionally biased region" description="Low complexity" evidence="1">
    <location>
        <begin position="62"/>
        <end position="77"/>
    </location>
</feature>
<dbReference type="Proteomes" id="UP000694925">
    <property type="component" value="Unplaced"/>
</dbReference>
<dbReference type="GeneID" id="113464429"/>
<evidence type="ECO:0000313" key="3">
    <source>
        <dbReference type="Proteomes" id="UP000694925"/>
    </source>
</evidence>
<name>A0AAJ7WB62_9HYME</name>
<evidence type="ECO:0000313" key="4">
    <source>
        <dbReference type="RefSeq" id="XP_026669936.1"/>
    </source>
</evidence>
<reference evidence="4" key="1">
    <citation type="submission" date="2025-08" db="UniProtKB">
        <authorList>
            <consortium name="RefSeq"/>
        </authorList>
    </citation>
    <scope>IDENTIFICATION</scope>
    <source>
        <tissue evidence="4">Whole body</tissue>
    </source>
</reference>
<feature type="signal peptide" evidence="2">
    <location>
        <begin position="1"/>
        <end position="17"/>
    </location>
</feature>
<proteinExistence type="predicted"/>
<accession>A0AAJ7WB62</accession>
<sequence length="349" mass="41005">MRLRALLIAALISITGAQRQTAQRPSRAPQAQIKYHDPNGLKVDWKYFAPQNQWRAHLQNSQQQSQQAEATQSEQTQVNPSQSQSPLLQVGEDYHRAYSQPEIQPETQQISNQIQYGRYVQPQQFEEQNPDQFQYKVYPAPQAEQQPQQNQQNQDTRFTDATTHAKRILESYKTQGTYSEPRAELYQSDFVTAQQYDQQPRNHGYQQSSSGYEQSEQSKSRRDYTNRRSQGRIVYKDDYEQQQQQLPQVEHIPVPIERLPAPSPQKLILDQSMPKEIQQLLHYQARLPYDVIANSISYKPKTLFVPKQISAEAEVKEPYQYRSKIYYVNHGRYEDDFEITKPVEENQRH</sequence>
<dbReference type="KEGG" id="ccal:113464429"/>
<protein>
    <submittedName>
        <fullName evidence="4">Mediator of RNA polymerase II transcription subunit 26</fullName>
    </submittedName>
</protein>
<keyword evidence="2" id="KW-0732">Signal</keyword>
<keyword evidence="3" id="KW-1185">Reference proteome</keyword>
<feature type="compositionally biased region" description="Low complexity" evidence="1">
    <location>
        <begin position="204"/>
        <end position="215"/>
    </location>
</feature>
<evidence type="ECO:0000256" key="2">
    <source>
        <dbReference type="SAM" id="SignalP"/>
    </source>
</evidence>
<dbReference type="AlphaFoldDB" id="A0AAJ7WB62"/>
<dbReference type="RefSeq" id="XP_026669936.1">
    <property type="nucleotide sequence ID" value="XM_026814135.1"/>
</dbReference>
<feature type="region of interest" description="Disordered" evidence="1">
    <location>
        <begin position="196"/>
        <end position="228"/>
    </location>
</feature>
<gene>
    <name evidence="4" type="primary">LOC113464429</name>
</gene>
<evidence type="ECO:0000256" key="1">
    <source>
        <dbReference type="SAM" id="MobiDB-lite"/>
    </source>
</evidence>
<feature type="region of interest" description="Disordered" evidence="1">
    <location>
        <begin position="57"/>
        <end position="86"/>
    </location>
</feature>